<comment type="caution">
    <text evidence="1">The sequence shown here is derived from an EMBL/GenBank/DDBJ whole genome shotgun (WGS) entry which is preliminary data.</text>
</comment>
<evidence type="ECO:0000313" key="1">
    <source>
        <dbReference type="EMBL" id="KAL3769985.1"/>
    </source>
</evidence>
<keyword evidence="2" id="KW-1185">Reference proteome</keyword>
<sequence length="465" mass="51233">MSLASSHVFGFQPCFVHPRAAGLALRKRQCTILTNCADDSSFCLNDGEESSIRREIISGLIQAASSLQIQKAAAREIQIDTSTDGTVTLPLEPASGGTLCVRCTLFDAQSGAFKVYRAIVDTGSPYLVLPSTEEPTAPSSWMGTSVTNVLNAFGSTRLDYGDRLLLQSEYAATEEIYGSVKGQIDWKLAEYKFRDPRLRISSSDERGIVGVLDEALTKEATGGADIEPYALLGLIQNSNPNADRSRFPDPRPTFVEQEQIIQVTNDRVQSKIISFSVNGPDKELVLSTSSLITSDDNVMSLVDLRRYGDFVDHYAVKVNSVTFDGVAVSSKLLQRVTNSLVERPIVAVFDSGLTGCLLTRPFWDAMQQIKLKEETNRSDTSDQFHSVAISVNNSAQRNRSGSTNTKIQSSKEEDPRLFYVDPIDLDWFDDEQTCPYVIVLGQTFLSKGNLIIDMERRVSSFKAVI</sequence>
<evidence type="ECO:0000313" key="2">
    <source>
        <dbReference type="Proteomes" id="UP001530400"/>
    </source>
</evidence>
<reference evidence="1 2" key="1">
    <citation type="submission" date="2024-10" db="EMBL/GenBank/DDBJ databases">
        <title>Updated reference genomes for cyclostephanoid diatoms.</title>
        <authorList>
            <person name="Roberts W.R."/>
            <person name="Alverson A.J."/>
        </authorList>
    </citation>
    <scope>NUCLEOTIDE SEQUENCE [LARGE SCALE GENOMIC DNA]</scope>
    <source>
        <strain evidence="1 2">AJA010-31</strain>
    </source>
</reference>
<dbReference type="EMBL" id="JALLPJ020001320">
    <property type="protein sequence ID" value="KAL3769985.1"/>
    <property type="molecule type" value="Genomic_DNA"/>
</dbReference>
<organism evidence="1 2">
    <name type="scientific">Cyclotella atomus</name>
    <dbReference type="NCBI Taxonomy" id="382360"/>
    <lineage>
        <taxon>Eukaryota</taxon>
        <taxon>Sar</taxon>
        <taxon>Stramenopiles</taxon>
        <taxon>Ochrophyta</taxon>
        <taxon>Bacillariophyta</taxon>
        <taxon>Coscinodiscophyceae</taxon>
        <taxon>Thalassiosirophycidae</taxon>
        <taxon>Stephanodiscales</taxon>
        <taxon>Stephanodiscaceae</taxon>
        <taxon>Cyclotella</taxon>
    </lineage>
</organism>
<proteinExistence type="predicted"/>
<dbReference type="Gene3D" id="2.40.70.10">
    <property type="entry name" value="Acid Proteases"/>
    <property type="match status" value="1"/>
</dbReference>
<gene>
    <name evidence="1" type="ORF">ACHAWO_008359</name>
</gene>
<dbReference type="AlphaFoldDB" id="A0ABD3N1G2"/>
<evidence type="ECO:0008006" key="3">
    <source>
        <dbReference type="Google" id="ProtNLM"/>
    </source>
</evidence>
<dbReference type="InterPro" id="IPR021109">
    <property type="entry name" value="Peptidase_aspartic_dom_sf"/>
</dbReference>
<dbReference type="Proteomes" id="UP001530400">
    <property type="component" value="Unassembled WGS sequence"/>
</dbReference>
<protein>
    <recommendedName>
        <fullName evidence="3">Peptidase A1 domain-containing protein</fullName>
    </recommendedName>
</protein>
<accession>A0ABD3N1G2</accession>
<name>A0ABD3N1G2_9STRA</name>